<accession>A0A2N3WF50</accession>
<dbReference type="Proteomes" id="UP000233750">
    <property type="component" value="Unassembled WGS sequence"/>
</dbReference>
<name>A0A2N3WF50_9PSEU</name>
<protein>
    <submittedName>
        <fullName evidence="1">Uncharacterized protein</fullName>
    </submittedName>
</protein>
<gene>
    <name evidence="1" type="ORF">ATK30_3325</name>
</gene>
<dbReference type="PANTHER" id="PTHR34724">
    <property type="entry name" value="OS12G0596101 PROTEIN"/>
    <property type="match status" value="1"/>
</dbReference>
<keyword evidence="2" id="KW-1185">Reference proteome</keyword>
<dbReference type="EMBL" id="PJMY01000003">
    <property type="protein sequence ID" value="PKV92516.1"/>
    <property type="molecule type" value="Genomic_DNA"/>
</dbReference>
<proteinExistence type="predicted"/>
<evidence type="ECO:0000313" key="2">
    <source>
        <dbReference type="Proteomes" id="UP000233750"/>
    </source>
</evidence>
<reference evidence="1 2" key="1">
    <citation type="submission" date="2017-12" db="EMBL/GenBank/DDBJ databases">
        <title>Sequencing the genomes of 1000 Actinobacteria strains.</title>
        <authorList>
            <person name="Klenk H.-P."/>
        </authorList>
    </citation>
    <scope>NUCLEOTIDE SEQUENCE [LARGE SCALE GENOMIC DNA]</scope>
    <source>
        <strain evidence="1 2">DSM 45165</strain>
    </source>
</reference>
<comment type="caution">
    <text evidence="1">The sequence shown here is derived from an EMBL/GenBank/DDBJ whole genome shotgun (WGS) entry which is preliminary data.</text>
</comment>
<dbReference type="AlphaFoldDB" id="A0A2N3WF50"/>
<dbReference type="PANTHER" id="PTHR34724:SF2">
    <property type="entry name" value="OS12G0596101 PROTEIN"/>
    <property type="match status" value="1"/>
</dbReference>
<organism evidence="1 2">
    <name type="scientific">Amycolatopsis echigonensis</name>
    <dbReference type="NCBI Taxonomy" id="2576905"/>
    <lineage>
        <taxon>Bacteria</taxon>
        <taxon>Bacillati</taxon>
        <taxon>Actinomycetota</taxon>
        <taxon>Actinomycetes</taxon>
        <taxon>Pseudonocardiales</taxon>
        <taxon>Pseudonocardiaceae</taxon>
        <taxon>Amycolatopsis</taxon>
    </lineage>
</organism>
<evidence type="ECO:0000313" key="1">
    <source>
        <dbReference type="EMBL" id="PKV92516.1"/>
    </source>
</evidence>
<sequence>MCRRVTCSRCGKATYAGCGQHVEQVLAGVPASRRCACTPEPGAAARVLRRLFGRG</sequence>